<organism evidence="1 2">
    <name type="scientific">Pseudodesulfovibrio alkaliphilus</name>
    <dbReference type="NCBI Taxonomy" id="2661613"/>
    <lineage>
        <taxon>Bacteria</taxon>
        <taxon>Pseudomonadati</taxon>
        <taxon>Thermodesulfobacteriota</taxon>
        <taxon>Desulfovibrionia</taxon>
        <taxon>Desulfovibrionales</taxon>
        <taxon>Desulfovibrionaceae</taxon>
    </lineage>
</organism>
<dbReference type="AlphaFoldDB" id="A0A7K1KKH6"/>
<evidence type="ECO:0000313" key="1">
    <source>
        <dbReference type="EMBL" id="MUM76578.1"/>
    </source>
</evidence>
<proteinExistence type="predicted"/>
<reference evidence="1 2" key="1">
    <citation type="submission" date="2019-11" db="EMBL/GenBank/DDBJ databases">
        <title>Pseudodesulfovibrio alkaliphilus, sp. nov., an alkaliphilic sulfate-reducing bacteria from mud volcano of Taman peninsula, Russia.</title>
        <authorList>
            <person name="Frolova A."/>
            <person name="Merkel A.Y."/>
            <person name="Slobodkin A.I."/>
        </authorList>
    </citation>
    <scope>NUCLEOTIDE SEQUENCE [LARGE SCALE GENOMIC DNA]</scope>
    <source>
        <strain evidence="1 2">F-1</strain>
    </source>
</reference>
<evidence type="ECO:0000313" key="2">
    <source>
        <dbReference type="Proteomes" id="UP000461162"/>
    </source>
</evidence>
<dbReference type="RefSeq" id="WP_155932183.1">
    <property type="nucleotide sequence ID" value="NZ_WODC01000001.1"/>
</dbReference>
<dbReference type="EMBL" id="WODC01000001">
    <property type="protein sequence ID" value="MUM76578.1"/>
    <property type="molecule type" value="Genomic_DNA"/>
</dbReference>
<comment type="caution">
    <text evidence="1">The sequence shown here is derived from an EMBL/GenBank/DDBJ whole genome shotgun (WGS) entry which is preliminary data.</text>
</comment>
<sequence length="61" mass="6397">MDKQLEDAIRTLAEGHGVNPEVLLAGFASVDMPPELARTVAAVLDGIDGFSDSCEPEPADD</sequence>
<dbReference type="Proteomes" id="UP000461162">
    <property type="component" value="Unassembled WGS sequence"/>
</dbReference>
<keyword evidence="2" id="KW-1185">Reference proteome</keyword>
<accession>A0A7K1KKH6</accession>
<name>A0A7K1KKH6_9BACT</name>
<protein>
    <submittedName>
        <fullName evidence="1">Uncharacterized protein</fullName>
    </submittedName>
</protein>
<gene>
    <name evidence="1" type="ORF">GKC30_02895</name>
</gene>